<evidence type="ECO:0008006" key="3">
    <source>
        <dbReference type="Google" id="ProtNLM"/>
    </source>
</evidence>
<reference evidence="1 2" key="1">
    <citation type="submission" date="2017-10" db="EMBL/GenBank/DDBJ databases">
        <title>Bifidobacterium xylocopum sp. nov. and Bifidobacterium aemilianum sp. nov., from the carpenter bee (Xylocopa violacea) digestive tract.</title>
        <authorList>
            <person name="Alberoni D."/>
            <person name="Baffoni L."/>
            <person name="Di Gioia D."/>
            <person name="Gaggia F."/>
            <person name="Biavati B."/>
        </authorList>
    </citation>
    <scope>NUCLEOTIDE SEQUENCE [LARGE SCALE GENOMIC DNA]</scope>
    <source>
        <strain evidence="1 2">XV10</strain>
    </source>
</reference>
<evidence type="ECO:0000313" key="2">
    <source>
        <dbReference type="Proteomes" id="UP000252530"/>
    </source>
</evidence>
<name>A0A366K8V4_9BIFI</name>
<evidence type="ECO:0000313" key="1">
    <source>
        <dbReference type="EMBL" id="RBP98146.1"/>
    </source>
</evidence>
<protein>
    <recommendedName>
        <fullName evidence="3">Alcohol dehydrogenase-like C-terminal domain-containing protein</fullName>
    </recommendedName>
</protein>
<comment type="caution">
    <text evidence="1">The sequence shown here is derived from an EMBL/GenBank/DDBJ whole genome shotgun (WGS) entry which is preliminary data.</text>
</comment>
<dbReference type="EMBL" id="PDCG01000002">
    <property type="protein sequence ID" value="RBP98146.1"/>
    <property type="molecule type" value="Genomic_DNA"/>
</dbReference>
<sequence length="119" mass="12894">MDTTGVPTVVNNALHSLAFRVHLATLAVSGKPTDINMTDELVTPSISISGVIENDAIPQGFIPMLVGFYRKGLFPIDKLTKFYDLDQIDQAFQDSTDGKMGISFSTRATRRASSQQAAT</sequence>
<accession>A0A366K8V4</accession>
<dbReference type="Proteomes" id="UP000252530">
    <property type="component" value="Unassembled WGS sequence"/>
</dbReference>
<dbReference type="AlphaFoldDB" id="A0A366K8V4"/>
<gene>
    <name evidence="1" type="ORF">CRD60_03075</name>
</gene>
<dbReference type="OrthoDB" id="334894at2"/>
<dbReference type="RefSeq" id="WP_113859830.1">
    <property type="nucleotide sequence ID" value="NZ_PDCG01000002.1"/>
</dbReference>
<dbReference type="Gene3D" id="3.40.50.720">
    <property type="entry name" value="NAD(P)-binding Rossmann-like Domain"/>
    <property type="match status" value="1"/>
</dbReference>
<dbReference type="Gene3D" id="3.90.180.10">
    <property type="entry name" value="Medium-chain alcohol dehydrogenases, catalytic domain"/>
    <property type="match status" value="1"/>
</dbReference>
<proteinExistence type="predicted"/>
<organism evidence="1 2">
    <name type="scientific">Bifidobacterium aemilianum</name>
    <dbReference type="NCBI Taxonomy" id="2493120"/>
    <lineage>
        <taxon>Bacteria</taxon>
        <taxon>Bacillati</taxon>
        <taxon>Actinomycetota</taxon>
        <taxon>Actinomycetes</taxon>
        <taxon>Bifidobacteriales</taxon>
        <taxon>Bifidobacteriaceae</taxon>
        <taxon>Bifidobacterium</taxon>
    </lineage>
</organism>
<keyword evidence="2" id="KW-1185">Reference proteome</keyword>